<comment type="similarity">
    <text evidence="3">Belongs to the flavin monoamine oxidase family. FIG1 subfamily.</text>
</comment>
<evidence type="ECO:0000256" key="9">
    <source>
        <dbReference type="ARBA" id="ARBA00022857"/>
    </source>
</evidence>
<comment type="similarity">
    <text evidence="18">Belongs to the aromatic-ring hydroxylase family. KMO subfamily.</text>
</comment>
<accession>A0A8D2IU39</accession>
<dbReference type="Pfam" id="PF01494">
    <property type="entry name" value="FAD_binding_3"/>
    <property type="match status" value="1"/>
</dbReference>
<dbReference type="GO" id="GO:0006569">
    <property type="term" value="P:L-tryptophan catabolic process"/>
    <property type="evidence" value="ECO:0007669"/>
    <property type="project" value="UniProtKB-UniRule"/>
</dbReference>
<keyword evidence="7 18" id="KW-1000">Mitochondrion outer membrane</keyword>
<evidence type="ECO:0000256" key="16">
    <source>
        <dbReference type="ARBA" id="ARBA00047818"/>
    </source>
</evidence>
<dbReference type="Gene3D" id="3.50.50.60">
    <property type="entry name" value="FAD/NAD(P)-binding domain"/>
    <property type="match status" value="1"/>
</dbReference>
<dbReference type="KEGG" id="vko:123024327"/>
<evidence type="ECO:0000256" key="10">
    <source>
        <dbReference type="ARBA" id="ARBA00022989"/>
    </source>
</evidence>
<keyword evidence="14 18" id="KW-0472">Membrane</keyword>
<organism evidence="21 22">
    <name type="scientific">Varanus komodoensis</name>
    <name type="common">Komodo dragon</name>
    <dbReference type="NCBI Taxonomy" id="61221"/>
    <lineage>
        <taxon>Eukaryota</taxon>
        <taxon>Metazoa</taxon>
        <taxon>Chordata</taxon>
        <taxon>Craniata</taxon>
        <taxon>Vertebrata</taxon>
        <taxon>Euteleostomi</taxon>
        <taxon>Lepidosauria</taxon>
        <taxon>Squamata</taxon>
        <taxon>Bifurcata</taxon>
        <taxon>Unidentata</taxon>
        <taxon>Episquamata</taxon>
        <taxon>Toxicofera</taxon>
        <taxon>Anguimorpha</taxon>
        <taxon>Paleoanguimorpha</taxon>
        <taxon>Varanoidea</taxon>
        <taxon>Varanidae</taxon>
        <taxon>Varanus</taxon>
    </lineage>
</organism>
<evidence type="ECO:0000256" key="1">
    <source>
        <dbReference type="ARBA" id="ARBA00001974"/>
    </source>
</evidence>
<reference evidence="21" key="1">
    <citation type="submission" date="2025-08" db="UniProtKB">
        <authorList>
            <consortium name="Ensembl"/>
        </authorList>
    </citation>
    <scope>IDENTIFICATION</scope>
</reference>
<feature type="domain" description="FAD-binding" evidence="20">
    <location>
        <begin position="10"/>
        <end position="324"/>
    </location>
</feature>
<dbReference type="Proteomes" id="UP000694545">
    <property type="component" value="Unplaced"/>
</dbReference>
<dbReference type="GO" id="GO:0019805">
    <property type="term" value="P:quinolinate biosynthetic process"/>
    <property type="evidence" value="ECO:0007669"/>
    <property type="project" value="UniProtKB-UniRule"/>
</dbReference>
<dbReference type="GeneID" id="123024327"/>
<evidence type="ECO:0000256" key="13">
    <source>
        <dbReference type="ARBA" id="ARBA00023128"/>
    </source>
</evidence>
<keyword evidence="12 18" id="KW-0503">Monooxygenase</keyword>
<evidence type="ECO:0000256" key="7">
    <source>
        <dbReference type="ARBA" id="ARBA00022787"/>
    </source>
</evidence>
<keyword evidence="5 18" id="KW-0662">Pyridine nucleotide biosynthesis</keyword>
<feature type="transmembrane region" description="Helical" evidence="19">
    <location>
        <begin position="384"/>
        <end position="401"/>
    </location>
</feature>
<dbReference type="GO" id="GO:0071949">
    <property type="term" value="F:FAD binding"/>
    <property type="evidence" value="ECO:0007669"/>
    <property type="project" value="InterPro"/>
</dbReference>
<evidence type="ECO:0000256" key="14">
    <source>
        <dbReference type="ARBA" id="ARBA00023136"/>
    </source>
</evidence>
<name>A0A8D2IU39_VARKO</name>
<reference evidence="21" key="2">
    <citation type="submission" date="2025-09" db="UniProtKB">
        <authorList>
            <consortium name="Ensembl"/>
        </authorList>
    </citation>
    <scope>IDENTIFICATION</scope>
</reference>
<dbReference type="PANTHER" id="PTHR46028">
    <property type="entry name" value="KYNURENINE 3-MONOOXYGENASE"/>
    <property type="match status" value="1"/>
</dbReference>
<keyword evidence="11 18" id="KW-0560">Oxidoreductase</keyword>
<evidence type="ECO:0000256" key="12">
    <source>
        <dbReference type="ARBA" id="ARBA00023033"/>
    </source>
</evidence>
<evidence type="ECO:0000256" key="15">
    <source>
        <dbReference type="ARBA" id="ARBA00023180"/>
    </source>
</evidence>
<keyword evidence="6 19" id="KW-0812">Transmembrane</keyword>
<keyword evidence="10 19" id="KW-1133">Transmembrane helix</keyword>
<evidence type="ECO:0000259" key="20">
    <source>
        <dbReference type="Pfam" id="PF01494"/>
    </source>
</evidence>
<dbReference type="SUPFAM" id="SSF51905">
    <property type="entry name" value="FAD/NAD(P)-binding domain"/>
    <property type="match status" value="1"/>
</dbReference>
<dbReference type="HAMAP" id="MF_01971">
    <property type="entry name" value="Kynurenine_monooxygenase"/>
    <property type="match status" value="1"/>
</dbReference>
<comment type="function">
    <text evidence="17">Catalyzes the hydroxylation of L-kynurenine (L-Kyn) to form 3-hydroxy-L-kynurenine (L-3OHKyn). Required for synthesis of quinolinic acid, a neurotoxic NMDA receptor antagonist and potential endogenous inhibitor of NMDA receptor signaling in axonal targeting, synaptogenesis and apoptosis during brain development. Quinolinic acid may also affect NMDA receptor signaling in pancreatic beta cells, osteoblasts, myocardial cells, and the gastrointestinal tract.</text>
</comment>
<keyword evidence="22" id="KW-1185">Reference proteome</keyword>
<dbReference type="UniPathway" id="UPA00253">
    <property type="reaction ID" value="UER00328"/>
</dbReference>
<proteinExistence type="inferred from homology"/>
<evidence type="ECO:0000313" key="21">
    <source>
        <dbReference type="Ensembl" id="ENSVKKP00000000101.1"/>
    </source>
</evidence>
<dbReference type="CTD" id="8564"/>
<dbReference type="RefSeq" id="XP_044287852.1">
    <property type="nucleotide sequence ID" value="XM_044431917.1"/>
</dbReference>
<keyword evidence="15" id="KW-0325">Glycoprotein</keyword>
<dbReference type="Ensembl" id="ENSVKKT00000000103.1">
    <property type="protein sequence ID" value="ENSVKKP00000000101.1"/>
    <property type="gene ID" value="ENSVKKG00000000104.1"/>
</dbReference>
<evidence type="ECO:0000256" key="5">
    <source>
        <dbReference type="ARBA" id="ARBA00022642"/>
    </source>
</evidence>
<keyword evidence="9 18" id="KW-0521">NADP</keyword>
<dbReference type="InterPro" id="IPR002938">
    <property type="entry name" value="FAD-bd"/>
</dbReference>
<evidence type="ECO:0000313" key="22">
    <source>
        <dbReference type="Proteomes" id="UP000694545"/>
    </source>
</evidence>
<evidence type="ECO:0000256" key="18">
    <source>
        <dbReference type="HAMAP-Rule" id="MF_03018"/>
    </source>
</evidence>
<evidence type="ECO:0000256" key="11">
    <source>
        <dbReference type="ARBA" id="ARBA00023002"/>
    </source>
</evidence>
<dbReference type="GO" id="GO:0004502">
    <property type="term" value="F:kynurenine 3-monooxygenase activity"/>
    <property type="evidence" value="ECO:0007669"/>
    <property type="project" value="UniProtKB-UniRule"/>
</dbReference>
<feature type="transmembrane region" description="Helical" evidence="19">
    <location>
        <begin position="421"/>
        <end position="439"/>
    </location>
</feature>
<dbReference type="GO" id="GO:0070189">
    <property type="term" value="P:kynurenine metabolic process"/>
    <property type="evidence" value="ECO:0007669"/>
    <property type="project" value="TreeGrafter"/>
</dbReference>
<dbReference type="EC" id="1.14.13.9" evidence="18"/>
<evidence type="ECO:0000256" key="8">
    <source>
        <dbReference type="ARBA" id="ARBA00022827"/>
    </source>
</evidence>
<protein>
    <recommendedName>
        <fullName evidence="18">Kynurenine 3-monooxygenase</fullName>
        <ecNumber evidence="18">1.14.13.9</ecNumber>
    </recommendedName>
    <alternativeName>
        <fullName evidence="18">Kynurenine 3-hydroxylase</fullName>
    </alternativeName>
</protein>
<dbReference type="GO" id="GO:0005741">
    <property type="term" value="C:mitochondrial outer membrane"/>
    <property type="evidence" value="ECO:0007669"/>
    <property type="project" value="UniProtKB-SubCell"/>
</dbReference>
<dbReference type="PANTHER" id="PTHR46028:SF2">
    <property type="entry name" value="KYNURENINE 3-MONOOXYGENASE"/>
    <property type="match status" value="1"/>
</dbReference>
<dbReference type="FunFam" id="3.50.50.60:FF:000105">
    <property type="entry name" value="Kynurenine 3-monooxygenase"/>
    <property type="match status" value="1"/>
</dbReference>
<evidence type="ECO:0000256" key="17">
    <source>
        <dbReference type="ARBA" id="ARBA00059455"/>
    </source>
</evidence>
<comment type="cofactor">
    <cofactor evidence="1 18">
        <name>FAD</name>
        <dbReference type="ChEBI" id="CHEBI:57692"/>
    </cofactor>
</comment>
<sequence>MDPSDTQRKKVAIIGGGLVGSLNACFFARRGFLVEIYESRPDIRGSNTTCGRSINLALSHRGRQALKAVGMEDQILSKGIPMKARRIHMLSGKQYSIPYGTKDQYIISVDRANLNKELLTAAEKYPNTKIYFEHKLLCCNVESGALTVSRSDQTVNEVICDLIVGCDGAFSTVRKQFMRQTRFSYSQEYIPHGYMELNIPPKDGDFAMKPNYLHIWPRNTFMMIALPNLDKSFTCTLFMPFEKFEELKTREQLLDFFKMHFPDSIALIGKQKLMQDFFLLPAQAMVSVKCSSYHIDSHCVLMGDAAHAVVPFYGQGMNAGFEDCLVFDELMNQFNNDLCVCLPEFSHLRVPDDHAISDLAMYNYIEMRMHVNSRWFIFRKHLDNILHALLPSTFIPLYTMVTFSRIRYHEAVQRWKWQNKVINTGLFLTVTAAALSGIYRLRNGIKQKTDFWVGNLWERMVGLNIF</sequence>
<evidence type="ECO:0000256" key="3">
    <source>
        <dbReference type="ARBA" id="ARBA00005465"/>
    </source>
</evidence>
<dbReference type="PRINTS" id="PR00420">
    <property type="entry name" value="RNGMNOXGNASE"/>
</dbReference>
<comment type="pathway">
    <text evidence="18">Cofactor biosynthesis; NAD(+) biosynthesis; quinolinate from L-kynurenine: step 1/3.</text>
</comment>
<comment type="catalytic activity">
    <reaction evidence="16 18">
        <text>L-kynurenine + NADPH + O2 + H(+) = 3-hydroxy-L-kynurenine + NADP(+) + H2O</text>
        <dbReference type="Rhea" id="RHEA:20545"/>
        <dbReference type="ChEBI" id="CHEBI:15377"/>
        <dbReference type="ChEBI" id="CHEBI:15378"/>
        <dbReference type="ChEBI" id="CHEBI:15379"/>
        <dbReference type="ChEBI" id="CHEBI:57783"/>
        <dbReference type="ChEBI" id="CHEBI:57959"/>
        <dbReference type="ChEBI" id="CHEBI:58125"/>
        <dbReference type="ChEBI" id="CHEBI:58349"/>
        <dbReference type="EC" id="1.14.13.9"/>
    </reaction>
</comment>
<dbReference type="InterPro" id="IPR027545">
    <property type="entry name" value="Kynurenine_monooxygenase"/>
</dbReference>
<evidence type="ECO:0000256" key="4">
    <source>
        <dbReference type="ARBA" id="ARBA00022630"/>
    </source>
</evidence>
<evidence type="ECO:0000256" key="19">
    <source>
        <dbReference type="SAM" id="Phobius"/>
    </source>
</evidence>
<dbReference type="GO" id="GO:0043420">
    <property type="term" value="P:anthranilate metabolic process"/>
    <property type="evidence" value="ECO:0007669"/>
    <property type="project" value="UniProtKB-UniRule"/>
</dbReference>
<dbReference type="GO" id="GO:0034354">
    <property type="term" value="P:'de novo' NAD+ biosynthetic process from L-tryptophan"/>
    <property type="evidence" value="ECO:0007669"/>
    <property type="project" value="UniProtKB-UniRule"/>
</dbReference>
<dbReference type="InterPro" id="IPR036188">
    <property type="entry name" value="FAD/NAD-bd_sf"/>
</dbReference>
<keyword evidence="13 18" id="KW-0496">Mitochondrion</keyword>
<gene>
    <name evidence="18 21" type="primary">KMO</name>
</gene>
<dbReference type="OrthoDB" id="10053569at2759"/>
<keyword evidence="4 18" id="KW-0285">Flavoprotein</keyword>
<evidence type="ECO:0000256" key="2">
    <source>
        <dbReference type="ARBA" id="ARBA00004374"/>
    </source>
</evidence>
<evidence type="ECO:0000256" key="6">
    <source>
        <dbReference type="ARBA" id="ARBA00022692"/>
    </source>
</evidence>
<dbReference type="OMA" id="REFMFIA"/>
<comment type="subcellular location">
    <subcellularLocation>
        <location evidence="2 18">Mitochondrion outer membrane</location>
        <topology evidence="2 18">Multi-pass membrane protein</topology>
    </subcellularLocation>
</comment>
<keyword evidence="8 18" id="KW-0274">FAD</keyword>
<dbReference type="AlphaFoldDB" id="A0A8D2IU39"/>